<dbReference type="PANTHER" id="PTHR43235">
    <property type="entry name" value="GLUTAMINE AMIDOTRANSFERASE PB2B2.05-RELATED"/>
    <property type="match status" value="1"/>
</dbReference>
<dbReference type="InterPro" id="IPR044668">
    <property type="entry name" value="PuuD-like"/>
</dbReference>
<dbReference type="AlphaFoldDB" id="A0A133RTV4"/>
<dbReference type="CDD" id="cd01745">
    <property type="entry name" value="GATase1_2"/>
    <property type="match status" value="1"/>
</dbReference>
<dbReference type="InterPro" id="IPR029062">
    <property type="entry name" value="Class_I_gatase-like"/>
</dbReference>
<dbReference type="EMBL" id="LRQR01000100">
    <property type="protein sequence ID" value="KXA58566.1"/>
    <property type="molecule type" value="Genomic_DNA"/>
</dbReference>
<reference evidence="1 2" key="1">
    <citation type="submission" date="2016-01" db="EMBL/GenBank/DDBJ databases">
        <authorList>
            <person name="Oliw E.H."/>
        </authorList>
    </citation>
    <scope>NUCLEOTIDE SEQUENCE [LARGE SCALE GENOMIC DNA]</scope>
    <source>
        <strain evidence="1 2">CMW7705B</strain>
    </source>
</reference>
<sequence>MIGLSLTFERRDIMARTVVGVAANLCPVDAEGKNIHSSVSCRFAESIRQVGGLPLVIPVGDESVVRDYVEMIDKLILTGGQNVHPQFYGEKKTIESDDYNLVRDEFELALLKEALRQNKPIMAICRGVQLVNVAFGGTLNQEIEGHWQGLPFGTSHSIETVEGSVVAKLFGKESQVNSVHRQSIKDLAPNFRVTAIDPRDKTIEAIESIDEHRIIGLQWHPEFLVNEEDGNLELFEYLLNEL</sequence>
<gene>
    <name evidence="1" type="ORF">HMPREF3228_01746</name>
</gene>
<dbReference type="GO" id="GO:0006598">
    <property type="term" value="P:polyamine catabolic process"/>
    <property type="evidence" value="ECO:0007669"/>
    <property type="project" value="TreeGrafter"/>
</dbReference>
<protein>
    <submittedName>
        <fullName evidence="1">Tat pathway signal sequence domain protein</fullName>
    </submittedName>
</protein>
<evidence type="ECO:0000313" key="2">
    <source>
        <dbReference type="Proteomes" id="UP000070065"/>
    </source>
</evidence>
<comment type="caution">
    <text evidence="1">The sequence shown here is derived from an EMBL/GenBank/DDBJ whole genome shotgun (WGS) entry which is preliminary data.</text>
</comment>
<dbReference type="Pfam" id="PF07722">
    <property type="entry name" value="Peptidase_C26"/>
    <property type="match status" value="1"/>
</dbReference>
<dbReference type="InterPro" id="IPR011697">
    <property type="entry name" value="Peptidase_C26"/>
</dbReference>
<dbReference type="Proteomes" id="UP000070065">
    <property type="component" value="Unassembled WGS sequence"/>
</dbReference>
<evidence type="ECO:0000313" key="1">
    <source>
        <dbReference type="EMBL" id="KXA58566.1"/>
    </source>
</evidence>
<dbReference type="Gene3D" id="3.40.50.880">
    <property type="match status" value="1"/>
</dbReference>
<organism evidence="1 2">
    <name type="scientific">Streptococcus mitis</name>
    <dbReference type="NCBI Taxonomy" id="28037"/>
    <lineage>
        <taxon>Bacteria</taxon>
        <taxon>Bacillati</taxon>
        <taxon>Bacillota</taxon>
        <taxon>Bacilli</taxon>
        <taxon>Lactobacillales</taxon>
        <taxon>Streptococcaceae</taxon>
        <taxon>Streptococcus</taxon>
        <taxon>Streptococcus mitis group</taxon>
    </lineage>
</organism>
<dbReference type="SUPFAM" id="SSF52317">
    <property type="entry name" value="Class I glutamine amidotransferase-like"/>
    <property type="match status" value="1"/>
</dbReference>
<dbReference type="FunFam" id="3.40.50.880:FF:000044">
    <property type="entry name" value="Glutamine amidotransferase, class-I"/>
    <property type="match status" value="1"/>
</dbReference>
<dbReference type="PROSITE" id="PS51273">
    <property type="entry name" value="GATASE_TYPE_1"/>
    <property type="match status" value="1"/>
</dbReference>
<proteinExistence type="predicted"/>
<dbReference type="PANTHER" id="PTHR43235:SF1">
    <property type="entry name" value="GLUTAMINE AMIDOTRANSFERASE PB2B2.05-RELATED"/>
    <property type="match status" value="1"/>
</dbReference>
<accession>A0A133RTV4</accession>
<name>A0A133RTV4_STRMT</name>
<dbReference type="PATRIC" id="fig|28037.231.peg.1731"/>
<dbReference type="GO" id="GO:0033969">
    <property type="term" value="F:gamma-glutamyl-gamma-aminobutyrate hydrolase activity"/>
    <property type="evidence" value="ECO:0007669"/>
    <property type="project" value="TreeGrafter"/>
</dbReference>
<dbReference type="GO" id="GO:0005829">
    <property type="term" value="C:cytosol"/>
    <property type="evidence" value="ECO:0007669"/>
    <property type="project" value="TreeGrafter"/>
</dbReference>